<dbReference type="InterPro" id="IPR036397">
    <property type="entry name" value="RNaseH_sf"/>
</dbReference>
<gene>
    <name evidence="2" type="ORF">QN277_016327</name>
</gene>
<dbReference type="InterPro" id="IPR002156">
    <property type="entry name" value="RNaseH_domain"/>
</dbReference>
<organism evidence="2 3">
    <name type="scientific">Acacia crassicarpa</name>
    <name type="common">northern wattle</name>
    <dbReference type="NCBI Taxonomy" id="499986"/>
    <lineage>
        <taxon>Eukaryota</taxon>
        <taxon>Viridiplantae</taxon>
        <taxon>Streptophyta</taxon>
        <taxon>Embryophyta</taxon>
        <taxon>Tracheophyta</taxon>
        <taxon>Spermatophyta</taxon>
        <taxon>Magnoliopsida</taxon>
        <taxon>eudicotyledons</taxon>
        <taxon>Gunneridae</taxon>
        <taxon>Pentapetalae</taxon>
        <taxon>rosids</taxon>
        <taxon>fabids</taxon>
        <taxon>Fabales</taxon>
        <taxon>Fabaceae</taxon>
        <taxon>Caesalpinioideae</taxon>
        <taxon>mimosoid clade</taxon>
        <taxon>Acacieae</taxon>
        <taxon>Acacia</taxon>
    </lineage>
</organism>
<accession>A0AAE1MWE9</accession>
<dbReference type="Proteomes" id="UP001293593">
    <property type="component" value="Unassembled WGS sequence"/>
</dbReference>
<protein>
    <recommendedName>
        <fullName evidence="1">RNase H type-1 domain-containing protein</fullName>
    </recommendedName>
</protein>
<dbReference type="PANTHER" id="PTHR47723">
    <property type="entry name" value="OS05G0353850 PROTEIN"/>
    <property type="match status" value="1"/>
</dbReference>
<sequence length="178" mass="19874">MQESVAVVVFPPIGTEKWVPPDEGWVKINVDGAVSRYESRAGCGGVIRDRSGEWVAGFTHFLGSCSVFQAEEWAILKGLSLAWDLGLRRIILESDAKEVLDMLDDDRMGSRGDLLYWSIKDLMSRGWELKFQFAPRDRNVVADTLAKQGLSSSAFLDTCPDYLRTLVSNEMMGLIPLL</sequence>
<dbReference type="EMBL" id="JAWXYG010000003">
    <property type="protein sequence ID" value="KAK4278488.1"/>
    <property type="molecule type" value="Genomic_DNA"/>
</dbReference>
<evidence type="ECO:0000259" key="1">
    <source>
        <dbReference type="Pfam" id="PF13456"/>
    </source>
</evidence>
<name>A0AAE1MWE9_9FABA</name>
<dbReference type="InterPro" id="IPR044730">
    <property type="entry name" value="RNase_H-like_dom_plant"/>
</dbReference>
<feature type="domain" description="RNase H type-1" evidence="1">
    <location>
        <begin position="29"/>
        <end position="148"/>
    </location>
</feature>
<comment type="caution">
    <text evidence="2">The sequence shown here is derived from an EMBL/GenBank/DDBJ whole genome shotgun (WGS) entry which is preliminary data.</text>
</comment>
<dbReference type="PANTHER" id="PTHR47723:SF19">
    <property type="entry name" value="POLYNUCLEOTIDYL TRANSFERASE, RIBONUCLEASE H-LIKE SUPERFAMILY PROTEIN"/>
    <property type="match status" value="1"/>
</dbReference>
<reference evidence="2" key="1">
    <citation type="submission" date="2023-10" db="EMBL/GenBank/DDBJ databases">
        <title>Chromosome-level genome of the transformable northern wattle, Acacia crassicarpa.</title>
        <authorList>
            <person name="Massaro I."/>
            <person name="Sinha N.R."/>
            <person name="Poethig S."/>
            <person name="Leichty A.R."/>
        </authorList>
    </citation>
    <scope>NUCLEOTIDE SEQUENCE</scope>
    <source>
        <strain evidence="2">Acra3RX</strain>
        <tissue evidence="2">Leaf</tissue>
    </source>
</reference>
<dbReference type="Pfam" id="PF13456">
    <property type="entry name" value="RVT_3"/>
    <property type="match status" value="1"/>
</dbReference>
<evidence type="ECO:0000313" key="3">
    <source>
        <dbReference type="Proteomes" id="UP001293593"/>
    </source>
</evidence>
<dbReference type="GO" id="GO:0004523">
    <property type="term" value="F:RNA-DNA hybrid ribonuclease activity"/>
    <property type="evidence" value="ECO:0007669"/>
    <property type="project" value="InterPro"/>
</dbReference>
<dbReference type="SUPFAM" id="SSF53098">
    <property type="entry name" value="Ribonuclease H-like"/>
    <property type="match status" value="1"/>
</dbReference>
<dbReference type="CDD" id="cd06222">
    <property type="entry name" value="RNase_H_like"/>
    <property type="match status" value="1"/>
</dbReference>
<dbReference type="Gene3D" id="3.30.420.10">
    <property type="entry name" value="Ribonuclease H-like superfamily/Ribonuclease H"/>
    <property type="match status" value="1"/>
</dbReference>
<keyword evidence="3" id="KW-1185">Reference proteome</keyword>
<dbReference type="AlphaFoldDB" id="A0AAE1MWE9"/>
<proteinExistence type="predicted"/>
<dbReference type="GO" id="GO:0003676">
    <property type="term" value="F:nucleic acid binding"/>
    <property type="evidence" value="ECO:0007669"/>
    <property type="project" value="InterPro"/>
</dbReference>
<evidence type="ECO:0000313" key="2">
    <source>
        <dbReference type="EMBL" id="KAK4278488.1"/>
    </source>
</evidence>
<dbReference type="InterPro" id="IPR012337">
    <property type="entry name" value="RNaseH-like_sf"/>
</dbReference>
<dbReference type="InterPro" id="IPR053151">
    <property type="entry name" value="RNase_H-like"/>
</dbReference>